<proteinExistence type="predicted"/>
<dbReference type="AlphaFoldDB" id="A0A8I1KI53"/>
<gene>
    <name evidence="1" type="ORF">JHC10_12960</name>
    <name evidence="2" type="ORF">JHC11_01245</name>
</gene>
<dbReference type="SUPFAM" id="SSF49313">
    <property type="entry name" value="Cadherin-like"/>
    <property type="match status" value="1"/>
</dbReference>
<protein>
    <submittedName>
        <fullName evidence="2">Cadherin-like domain-containing protein</fullName>
    </submittedName>
</protein>
<dbReference type="PROSITE" id="PS51257">
    <property type="entry name" value="PROKAR_LIPOPROTEIN"/>
    <property type="match status" value="1"/>
</dbReference>
<evidence type="ECO:0000313" key="1">
    <source>
        <dbReference type="EMBL" id="MBJ7267847.1"/>
    </source>
</evidence>
<dbReference type="EMBL" id="JAEMOP010000002">
    <property type="protein sequence ID" value="MBJ7314629.1"/>
    <property type="molecule type" value="Genomic_DNA"/>
</dbReference>
<dbReference type="InterPro" id="IPR015919">
    <property type="entry name" value="Cadherin-like_sf"/>
</dbReference>
<dbReference type="EMBL" id="JAEMOS010000047">
    <property type="protein sequence ID" value="MBJ7267847.1"/>
    <property type="molecule type" value="Genomic_DNA"/>
</dbReference>
<keyword evidence="4" id="KW-1185">Reference proteome</keyword>
<dbReference type="Proteomes" id="UP000621390">
    <property type="component" value="Unassembled WGS sequence"/>
</dbReference>
<dbReference type="GO" id="GO:0005509">
    <property type="term" value="F:calcium ion binding"/>
    <property type="evidence" value="ECO:0007669"/>
    <property type="project" value="InterPro"/>
</dbReference>
<dbReference type="Pfam" id="PF17963">
    <property type="entry name" value="Big_9"/>
    <property type="match status" value="1"/>
</dbReference>
<evidence type="ECO:0000313" key="4">
    <source>
        <dbReference type="Proteomes" id="UP000655994"/>
    </source>
</evidence>
<comment type="caution">
    <text evidence="2">The sequence shown here is derived from an EMBL/GenBank/DDBJ whole genome shotgun (WGS) entry which is preliminary data.</text>
</comment>
<dbReference type="Proteomes" id="UP000655994">
    <property type="component" value="Unassembled WGS sequence"/>
</dbReference>
<dbReference type="RefSeq" id="WP_199495083.1">
    <property type="nucleotide sequence ID" value="NZ_JAEMOO010000013.1"/>
</dbReference>
<organism evidence="2 3">
    <name type="scientific">Idiomarina abyssalis</name>
    <dbReference type="NCBI Taxonomy" id="86102"/>
    <lineage>
        <taxon>Bacteria</taxon>
        <taxon>Pseudomonadati</taxon>
        <taxon>Pseudomonadota</taxon>
        <taxon>Gammaproteobacteria</taxon>
        <taxon>Alteromonadales</taxon>
        <taxon>Idiomarinaceae</taxon>
        <taxon>Idiomarina</taxon>
    </lineage>
</organism>
<dbReference type="GO" id="GO:0016020">
    <property type="term" value="C:membrane"/>
    <property type="evidence" value="ECO:0007669"/>
    <property type="project" value="InterPro"/>
</dbReference>
<dbReference type="Gene3D" id="2.60.40.3440">
    <property type="match status" value="1"/>
</dbReference>
<evidence type="ECO:0000313" key="2">
    <source>
        <dbReference type="EMBL" id="MBJ7314629.1"/>
    </source>
</evidence>
<reference evidence="2 4" key="1">
    <citation type="submission" date="2020-09" db="EMBL/GenBank/DDBJ databases">
        <title>Draft Genomes of Bacterial Isolates from North Pond Shallow Sediments.</title>
        <authorList>
            <person name="Kiel Reese B."/>
            <person name="Mullis M."/>
            <person name="Weisend R.E."/>
        </authorList>
    </citation>
    <scope>NUCLEOTIDE SEQUENCE</scope>
    <source>
        <strain evidence="2">KJE-2</strain>
        <strain evidence="1 4">KJE-3</strain>
    </source>
</reference>
<name>A0A8I1KI53_9GAMM</name>
<sequence>MKYSLIIVSSAAVMLLSGCLDNSDENLPPAARDSMFTMTVDTTLSETLAAYDGNGDALSYQLEQGTDIGELTVNSDGTFSYTPPSEYVGDVDFRYSVTDGELSDEGTVSIAVEAEQVAASFYVREAYGQPANAEPLPLNGRIINDDVSDTAAFADLVAEGGNE</sequence>
<evidence type="ECO:0000313" key="3">
    <source>
        <dbReference type="Proteomes" id="UP000621390"/>
    </source>
</evidence>
<accession>A0A8I1KI53</accession>